<dbReference type="Proteomes" id="UP000193922">
    <property type="component" value="Unassembled WGS sequence"/>
</dbReference>
<comment type="caution">
    <text evidence="10">The sequence shown here is derived from an EMBL/GenBank/DDBJ whole genome shotgun (WGS) entry which is preliminary data.</text>
</comment>
<keyword evidence="11" id="KW-1185">Reference proteome</keyword>
<dbReference type="PROSITE" id="PS50090">
    <property type="entry name" value="MYB_LIKE"/>
    <property type="match status" value="1"/>
</dbReference>
<evidence type="ECO:0000259" key="8">
    <source>
        <dbReference type="PROSITE" id="PS50135"/>
    </source>
</evidence>
<feature type="region of interest" description="Disordered" evidence="6">
    <location>
        <begin position="161"/>
        <end position="290"/>
    </location>
</feature>
<dbReference type="SUPFAM" id="SSF46689">
    <property type="entry name" value="Homeodomain-like"/>
    <property type="match status" value="1"/>
</dbReference>
<dbReference type="AlphaFoldDB" id="A0A1Y1W8R6"/>
<feature type="region of interest" description="Disordered" evidence="6">
    <location>
        <begin position="346"/>
        <end position="404"/>
    </location>
</feature>
<dbReference type="GO" id="GO:0008270">
    <property type="term" value="F:zinc ion binding"/>
    <property type="evidence" value="ECO:0007669"/>
    <property type="project" value="UniProtKB-KW"/>
</dbReference>
<dbReference type="RefSeq" id="XP_040743568.1">
    <property type="nucleotide sequence ID" value="XM_040891052.1"/>
</dbReference>
<evidence type="ECO:0000256" key="6">
    <source>
        <dbReference type="SAM" id="MobiDB-lite"/>
    </source>
</evidence>
<evidence type="ECO:0008006" key="12">
    <source>
        <dbReference type="Google" id="ProtNLM"/>
    </source>
</evidence>
<evidence type="ECO:0000259" key="7">
    <source>
        <dbReference type="PROSITE" id="PS50090"/>
    </source>
</evidence>
<dbReference type="Pfam" id="PF00569">
    <property type="entry name" value="ZZ"/>
    <property type="match status" value="1"/>
</dbReference>
<feature type="compositionally biased region" description="Basic and acidic residues" evidence="6">
    <location>
        <begin position="360"/>
        <end position="375"/>
    </location>
</feature>
<feature type="compositionally biased region" description="Low complexity" evidence="6">
    <location>
        <begin position="131"/>
        <end position="144"/>
    </location>
</feature>
<dbReference type="InterPro" id="IPR009057">
    <property type="entry name" value="Homeodomain-like_sf"/>
</dbReference>
<evidence type="ECO:0000256" key="3">
    <source>
        <dbReference type="ARBA" id="ARBA00022833"/>
    </source>
</evidence>
<dbReference type="Gene3D" id="1.10.10.60">
    <property type="entry name" value="Homeodomain-like"/>
    <property type="match status" value="1"/>
</dbReference>
<keyword evidence="5" id="KW-0175">Coiled coil</keyword>
<dbReference type="InterPro" id="IPR037830">
    <property type="entry name" value="ZZZ3"/>
</dbReference>
<feature type="domain" description="Myb-like" evidence="7">
    <location>
        <begin position="282"/>
        <end position="338"/>
    </location>
</feature>
<feature type="compositionally biased region" description="Low complexity" evidence="6">
    <location>
        <begin position="161"/>
        <end position="202"/>
    </location>
</feature>
<gene>
    <name evidence="10" type="ORF">DL89DRAFT_316165</name>
</gene>
<dbReference type="PROSITE" id="PS51294">
    <property type="entry name" value="HTH_MYB"/>
    <property type="match status" value="1"/>
</dbReference>
<keyword evidence="2 4" id="KW-0863">Zinc-finger</keyword>
<accession>A0A1Y1W8R6</accession>
<dbReference type="Gene3D" id="3.30.60.90">
    <property type="match status" value="1"/>
</dbReference>
<dbReference type="OrthoDB" id="424753at2759"/>
<sequence>MGGDESLSPAPNTSQPAAADQTDVLNNNMEYMLVYRAIEVLRSQLTRAKSDMQQLEALRASALRDPAQYVTALVANTGPKAPAPQTVGEVPSVHMEPYLSCADPVSLQTYMTTVRSGDGHERVVTRPRNGRMAWSARSSARVSRQPSLVGVSRMAVTAAPSVRATPTASPAPVATPVTPVAPAAPAPRVQPSTTATNTATDDGNTDKSRGQKTLTPQMLAEFRRQASERSASPEAAAPPPVKRKRGRPPKPGGPTERKRLSQALGTKARARGPTRRVEGGARPASFNVPWSDAEQQRLEQLLGEFPEEEVANNRWRKISEALGTRTMRQVASRVQKYFIKLAKAGLPVPGRAPDTSQWGDARDEPRPPRRPRDVDFTSSEDDDYASDDGGYAAGESSGVAAGTSSVTGSTAAAADGVPSTPGPQFQTPALQSAKAVHLGYRCDSCSAEPIVGIRWHCQDCHGAQTVDLCDDCMEEGAYETPWHTHIHNFHAYRDAEMEPYYASEVGAPALREFSYLA</sequence>
<feature type="domain" description="ZZ-type" evidence="8">
    <location>
        <begin position="437"/>
        <end position="497"/>
    </location>
</feature>
<dbReference type="SMART" id="SM00717">
    <property type="entry name" value="SANT"/>
    <property type="match status" value="1"/>
</dbReference>
<keyword evidence="1" id="KW-0479">Metal-binding</keyword>
<feature type="compositionally biased region" description="Low complexity" evidence="6">
    <location>
        <begin position="387"/>
        <end position="404"/>
    </location>
</feature>
<evidence type="ECO:0000256" key="2">
    <source>
        <dbReference type="ARBA" id="ARBA00022771"/>
    </source>
</evidence>
<evidence type="ECO:0000256" key="5">
    <source>
        <dbReference type="SAM" id="Coils"/>
    </source>
</evidence>
<feature type="domain" description="HTH myb-type" evidence="9">
    <location>
        <begin position="289"/>
        <end position="342"/>
    </location>
</feature>
<dbReference type="PANTHER" id="PTHR22705:SF0">
    <property type="entry name" value="ZZ-TYPE ZINC FINGER-CONTAINING PROTEIN 3"/>
    <property type="match status" value="1"/>
</dbReference>
<organism evidence="10 11">
    <name type="scientific">Linderina pennispora</name>
    <dbReference type="NCBI Taxonomy" id="61395"/>
    <lineage>
        <taxon>Eukaryota</taxon>
        <taxon>Fungi</taxon>
        <taxon>Fungi incertae sedis</taxon>
        <taxon>Zoopagomycota</taxon>
        <taxon>Kickxellomycotina</taxon>
        <taxon>Kickxellomycetes</taxon>
        <taxon>Kickxellales</taxon>
        <taxon>Kickxellaceae</taxon>
        <taxon>Linderina</taxon>
    </lineage>
</organism>
<dbReference type="CDD" id="cd00167">
    <property type="entry name" value="SANT"/>
    <property type="match status" value="1"/>
</dbReference>
<protein>
    <recommendedName>
        <fullName evidence="12">ZZ-type domain-containing protein</fullName>
    </recommendedName>
</protein>
<keyword evidence="3" id="KW-0862">Zinc</keyword>
<feature type="region of interest" description="Disordered" evidence="6">
    <location>
        <begin position="130"/>
        <end position="149"/>
    </location>
</feature>
<dbReference type="EMBL" id="MCFD01000006">
    <property type="protein sequence ID" value="ORX69930.1"/>
    <property type="molecule type" value="Genomic_DNA"/>
</dbReference>
<dbReference type="STRING" id="61395.A0A1Y1W8R6"/>
<feature type="coiled-coil region" evidence="5">
    <location>
        <begin position="38"/>
        <end position="65"/>
    </location>
</feature>
<evidence type="ECO:0000259" key="9">
    <source>
        <dbReference type="PROSITE" id="PS51294"/>
    </source>
</evidence>
<dbReference type="Pfam" id="PF00249">
    <property type="entry name" value="Myb_DNA-binding"/>
    <property type="match status" value="1"/>
</dbReference>
<dbReference type="InterPro" id="IPR043145">
    <property type="entry name" value="Znf_ZZ_sf"/>
</dbReference>
<evidence type="ECO:0000313" key="10">
    <source>
        <dbReference type="EMBL" id="ORX69930.1"/>
    </source>
</evidence>
<dbReference type="SUPFAM" id="SSF57850">
    <property type="entry name" value="RING/U-box"/>
    <property type="match status" value="1"/>
</dbReference>
<proteinExistence type="predicted"/>
<evidence type="ECO:0000256" key="1">
    <source>
        <dbReference type="ARBA" id="ARBA00022723"/>
    </source>
</evidence>
<evidence type="ECO:0000313" key="11">
    <source>
        <dbReference type="Proteomes" id="UP000193922"/>
    </source>
</evidence>
<name>A0A1Y1W8R6_9FUNG</name>
<dbReference type="InterPro" id="IPR000433">
    <property type="entry name" value="Znf_ZZ"/>
</dbReference>
<dbReference type="InterPro" id="IPR017930">
    <property type="entry name" value="Myb_dom"/>
</dbReference>
<dbReference type="PROSITE" id="PS50135">
    <property type="entry name" value="ZF_ZZ_2"/>
    <property type="match status" value="1"/>
</dbReference>
<reference evidence="10 11" key="1">
    <citation type="submission" date="2016-07" db="EMBL/GenBank/DDBJ databases">
        <title>Pervasive Adenine N6-methylation of Active Genes in Fungi.</title>
        <authorList>
            <consortium name="DOE Joint Genome Institute"/>
            <person name="Mondo S.J."/>
            <person name="Dannebaum R.O."/>
            <person name="Kuo R.C."/>
            <person name="Labutti K."/>
            <person name="Haridas S."/>
            <person name="Kuo A."/>
            <person name="Salamov A."/>
            <person name="Ahrendt S.R."/>
            <person name="Lipzen A."/>
            <person name="Sullivan W."/>
            <person name="Andreopoulos W.B."/>
            <person name="Clum A."/>
            <person name="Lindquist E."/>
            <person name="Daum C."/>
            <person name="Ramamoorthy G.K."/>
            <person name="Gryganskyi A."/>
            <person name="Culley D."/>
            <person name="Magnuson J.K."/>
            <person name="James T.Y."/>
            <person name="O'Malley M.A."/>
            <person name="Stajich J.E."/>
            <person name="Spatafora J.W."/>
            <person name="Visel A."/>
            <person name="Grigoriev I.V."/>
        </authorList>
    </citation>
    <scope>NUCLEOTIDE SEQUENCE [LARGE SCALE GENOMIC DNA]</scope>
    <source>
        <strain evidence="10 11">ATCC 12442</strain>
    </source>
</reference>
<dbReference type="InterPro" id="IPR001005">
    <property type="entry name" value="SANT/Myb"/>
</dbReference>
<dbReference type="PANTHER" id="PTHR22705">
    <property type="entry name" value="ZINC FINGER, ZZ DOMAIN CONTAINING 3"/>
    <property type="match status" value="1"/>
</dbReference>
<evidence type="ECO:0000256" key="4">
    <source>
        <dbReference type="PROSITE-ProRule" id="PRU00228"/>
    </source>
</evidence>
<dbReference type="SMART" id="SM00291">
    <property type="entry name" value="ZnF_ZZ"/>
    <property type="match status" value="1"/>
</dbReference>
<dbReference type="GeneID" id="63807700"/>